<comment type="caution">
    <text evidence="5">The sequence shown here is derived from an EMBL/GenBank/DDBJ whole genome shotgun (WGS) entry which is preliminary data.</text>
</comment>
<dbReference type="EMBL" id="RQTK01001031">
    <property type="protein sequence ID" value="RUS72695.1"/>
    <property type="molecule type" value="Genomic_DNA"/>
</dbReference>
<evidence type="ECO:0000259" key="4">
    <source>
        <dbReference type="PROSITE" id="PS50835"/>
    </source>
</evidence>
<dbReference type="STRING" id="188477.A0A3S1BQW1"/>
<feature type="signal peptide" evidence="3">
    <location>
        <begin position="1"/>
        <end position="21"/>
    </location>
</feature>
<feature type="chain" id="PRO_5018699169" description="Ig-like domain-containing protein" evidence="3">
    <location>
        <begin position="22"/>
        <end position="428"/>
    </location>
</feature>
<reference evidence="5 6" key="1">
    <citation type="submission" date="2019-01" db="EMBL/GenBank/DDBJ databases">
        <title>A draft genome assembly of the solar-powered sea slug Elysia chlorotica.</title>
        <authorList>
            <person name="Cai H."/>
            <person name="Li Q."/>
            <person name="Fang X."/>
            <person name="Li J."/>
            <person name="Curtis N.E."/>
            <person name="Altenburger A."/>
            <person name="Shibata T."/>
            <person name="Feng M."/>
            <person name="Maeda T."/>
            <person name="Schwartz J.A."/>
            <person name="Shigenobu S."/>
            <person name="Lundholm N."/>
            <person name="Nishiyama T."/>
            <person name="Yang H."/>
            <person name="Hasebe M."/>
            <person name="Li S."/>
            <person name="Pierce S.K."/>
            <person name="Wang J."/>
        </authorList>
    </citation>
    <scope>NUCLEOTIDE SEQUENCE [LARGE SCALE GENOMIC DNA]</scope>
    <source>
        <strain evidence="5">EC2010</strain>
        <tissue evidence="5">Whole organism of an adult</tissue>
    </source>
</reference>
<dbReference type="OrthoDB" id="6092848at2759"/>
<keyword evidence="6" id="KW-1185">Reference proteome</keyword>
<keyword evidence="2" id="KW-0472">Membrane</keyword>
<keyword evidence="2" id="KW-0812">Transmembrane</keyword>
<name>A0A3S1BQW1_ELYCH</name>
<evidence type="ECO:0000256" key="2">
    <source>
        <dbReference type="SAM" id="Phobius"/>
    </source>
</evidence>
<feature type="compositionally biased region" description="Gly residues" evidence="1">
    <location>
        <begin position="361"/>
        <end position="380"/>
    </location>
</feature>
<organism evidence="5 6">
    <name type="scientific">Elysia chlorotica</name>
    <name type="common">Eastern emerald elysia</name>
    <name type="synonym">Sea slug</name>
    <dbReference type="NCBI Taxonomy" id="188477"/>
    <lineage>
        <taxon>Eukaryota</taxon>
        <taxon>Metazoa</taxon>
        <taxon>Spiralia</taxon>
        <taxon>Lophotrochozoa</taxon>
        <taxon>Mollusca</taxon>
        <taxon>Gastropoda</taxon>
        <taxon>Heterobranchia</taxon>
        <taxon>Euthyneura</taxon>
        <taxon>Panpulmonata</taxon>
        <taxon>Sacoglossa</taxon>
        <taxon>Placobranchoidea</taxon>
        <taxon>Plakobranchidae</taxon>
        <taxon>Elysia</taxon>
    </lineage>
</organism>
<dbReference type="Proteomes" id="UP000271974">
    <property type="component" value="Unassembled WGS sequence"/>
</dbReference>
<evidence type="ECO:0000313" key="5">
    <source>
        <dbReference type="EMBL" id="RUS72695.1"/>
    </source>
</evidence>
<feature type="non-terminal residue" evidence="5">
    <location>
        <position position="428"/>
    </location>
</feature>
<sequence>MKHAGLPVLCLCLFLVLAVQGEDMRKVHCLGSSSPILLDDPFPGTEMAKVIAFYWFFTPKGSQVEETLMTVSFNTVTVENKRWTRHHNLGLQLQDPTVNDTGRYRASLTTTNSATDLTSEVSIIVVEPPALKTGQLAVTRKVNSATGEDSLTCGTLQSRGNPPVDLVWELPDGSLLDSVYANGNQTVVLNKDAEEGTYICKIDDESPAKECISPSQLDLWKAETIRQPEVGSAELNIIIIVVIVCVVILIIIVVVVIVVLIKQRKNKGNVYNTKDQEAKADNGQQGAELSHPLMIQDDANHYDRPNAKPQFYNYTQRPVSPGGHTASPYMVSGLNLPQGETGPMELPPKRNKKPPATESLGGAGRDQGQGQGKPGTGGGRYAKRGAAKNSGAAGDVDQADGKEPPTPKKRSIFLTDSMEGLDQIVEAV</sequence>
<feature type="transmembrane region" description="Helical" evidence="2">
    <location>
        <begin position="237"/>
        <end position="261"/>
    </location>
</feature>
<keyword evidence="2" id="KW-1133">Transmembrane helix</keyword>
<evidence type="ECO:0000256" key="3">
    <source>
        <dbReference type="SAM" id="SignalP"/>
    </source>
</evidence>
<dbReference type="PROSITE" id="PS50835">
    <property type="entry name" value="IG_LIKE"/>
    <property type="match status" value="1"/>
</dbReference>
<proteinExistence type="predicted"/>
<dbReference type="InterPro" id="IPR013783">
    <property type="entry name" value="Ig-like_fold"/>
</dbReference>
<feature type="domain" description="Ig-like" evidence="4">
    <location>
        <begin position="129"/>
        <end position="213"/>
    </location>
</feature>
<keyword evidence="3" id="KW-0732">Signal</keyword>
<evidence type="ECO:0000313" key="6">
    <source>
        <dbReference type="Proteomes" id="UP000271974"/>
    </source>
</evidence>
<dbReference type="Gene3D" id="2.60.40.10">
    <property type="entry name" value="Immunoglobulins"/>
    <property type="match status" value="1"/>
</dbReference>
<dbReference type="AlphaFoldDB" id="A0A3S1BQW1"/>
<accession>A0A3S1BQW1</accession>
<dbReference type="InterPro" id="IPR007110">
    <property type="entry name" value="Ig-like_dom"/>
</dbReference>
<feature type="region of interest" description="Disordered" evidence="1">
    <location>
        <begin position="299"/>
        <end position="415"/>
    </location>
</feature>
<evidence type="ECO:0000256" key="1">
    <source>
        <dbReference type="SAM" id="MobiDB-lite"/>
    </source>
</evidence>
<protein>
    <recommendedName>
        <fullName evidence="4">Ig-like domain-containing protein</fullName>
    </recommendedName>
</protein>
<gene>
    <name evidence="5" type="ORF">EGW08_019551</name>
</gene>